<accession>A0A820EWJ2</accession>
<sequence length="42" mass="5130">QCKTTTCHIQWTQLTDYFIEYRLQEDSYWLKVTKQIISSDTN</sequence>
<protein>
    <submittedName>
        <fullName evidence="1">Uncharacterized protein</fullName>
    </submittedName>
</protein>
<reference evidence="1" key="1">
    <citation type="submission" date="2021-02" db="EMBL/GenBank/DDBJ databases">
        <authorList>
            <person name="Nowell W R."/>
        </authorList>
    </citation>
    <scope>NUCLEOTIDE SEQUENCE</scope>
</reference>
<organism evidence="1 2">
    <name type="scientific">Rotaria sordida</name>
    <dbReference type="NCBI Taxonomy" id="392033"/>
    <lineage>
        <taxon>Eukaryota</taxon>
        <taxon>Metazoa</taxon>
        <taxon>Spiralia</taxon>
        <taxon>Gnathifera</taxon>
        <taxon>Rotifera</taxon>
        <taxon>Eurotatoria</taxon>
        <taxon>Bdelloidea</taxon>
        <taxon>Philodinida</taxon>
        <taxon>Philodinidae</taxon>
        <taxon>Rotaria</taxon>
    </lineage>
</organism>
<evidence type="ECO:0000313" key="1">
    <source>
        <dbReference type="EMBL" id="CAF4252447.1"/>
    </source>
</evidence>
<dbReference type="EMBL" id="CAJOAX010032796">
    <property type="protein sequence ID" value="CAF4252447.1"/>
    <property type="molecule type" value="Genomic_DNA"/>
</dbReference>
<evidence type="ECO:0000313" key="2">
    <source>
        <dbReference type="Proteomes" id="UP000663823"/>
    </source>
</evidence>
<comment type="caution">
    <text evidence="1">The sequence shown here is derived from an EMBL/GenBank/DDBJ whole genome shotgun (WGS) entry which is preliminary data.</text>
</comment>
<feature type="non-terminal residue" evidence="1">
    <location>
        <position position="1"/>
    </location>
</feature>
<name>A0A820EWJ2_9BILA</name>
<dbReference type="AlphaFoldDB" id="A0A820EWJ2"/>
<proteinExistence type="predicted"/>
<dbReference type="Proteomes" id="UP000663823">
    <property type="component" value="Unassembled WGS sequence"/>
</dbReference>
<gene>
    <name evidence="1" type="ORF">OTI717_LOCUS40471</name>
</gene>